<accession>A0A0F9WDG1</accession>
<name>A0A0F9WDG1_9ZZZZ</name>
<reference evidence="1" key="1">
    <citation type="journal article" date="2015" name="Nature">
        <title>Complex archaea that bridge the gap between prokaryotes and eukaryotes.</title>
        <authorList>
            <person name="Spang A."/>
            <person name="Saw J.H."/>
            <person name="Jorgensen S.L."/>
            <person name="Zaremba-Niedzwiedzka K."/>
            <person name="Martijn J."/>
            <person name="Lind A.E."/>
            <person name="van Eijk R."/>
            <person name="Schleper C."/>
            <person name="Guy L."/>
            <person name="Ettema T.J."/>
        </authorList>
    </citation>
    <scope>NUCLEOTIDE SEQUENCE</scope>
</reference>
<evidence type="ECO:0000313" key="1">
    <source>
        <dbReference type="EMBL" id="KKN83871.1"/>
    </source>
</evidence>
<dbReference type="SUPFAM" id="SSF52309">
    <property type="entry name" value="N-(deoxy)ribosyltransferase-like"/>
    <property type="match status" value="1"/>
</dbReference>
<dbReference type="AlphaFoldDB" id="A0A0F9WDG1"/>
<evidence type="ECO:0008006" key="2">
    <source>
        <dbReference type="Google" id="ProtNLM"/>
    </source>
</evidence>
<comment type="caution">
    <text evidence="1">The sequence shown here is derived from an EMBL/GenBank/DDBJ whole genome shotgun (WGS) entry which is preliminary data.</text>
</comment>
<organism evidence="1">
    <name type="scientific">marine sediment metagenome</name>
    <dbReference type="NCBI Taxonomy" id="412755"/>
    <lineage>
        <taxon>unclassified sequences</taxon>
        <taxon>metagenomes</taxon>
        <taxon>ecological metagenomes</taxon>
    </lineage>
</organism>
<gene>
    <name evidence="1" type="ORF">LCGC14_0295240</name>
</gene>
<protein>
    <recommendedName>
        <fullName evidence="2">2'-deoxynucleoside 5'-phosphate N-hydrolase 1</fullName>
    </recommendedName>
</protein>
<proteinExistence type="predicted"/>
<dbReference type="EMBL" id="LAZR01000179">
    <property type="protein sequence ID" value="KKN83871.1"/>
    <property type="molecule type" value="Genomic_DNA"/>
</dbReference>
<sequence length="144" mass="16624">MKKVYLIGSLRNPQLPVIGNHIRDLGFDVFDDWWAGGYEADDWWQKYEQTKGRSYAEALGDRYAKHIFEFDLHHLNTSDLGVLVLPAGKSGHIEMGYLIGRGIPCYVLFEGEPERFDVMYRFASKVFLHLDDLLTELKGVFHAE</sequence>
<dbReference type="Gene3D" id="3.40.50.450">
    <property type="match status" value="1"/>
</dbReference>